<proteinExistence type="predicted"/>
<dbReference type="InterPro" id="IPR029062">
    <property type="entry name" value="Class_I_gatase-like"/>
</dbReference>
<protein>
    <submittedName>
        <fullName evidence="5">Helix-turn-helix domain-containing protein</fullName>
    </submittedName>
</protein>
<reference evidence="5 6" key="1">
    <citation type="submission" date="2023-11" db="EMBL/GenBank/DDBJ databases">
        <authorList>
            <person name="Val-Calvo J."/>
            <person name="Scortti M."/>
            <person name="Vazquez-Boland J."/>
        </authorList>
    </citation>
    <scope>NUCLEOTIDE SEQUENCE [LARGE SCALE GENOMIC DNA]</scope>
    <source>
        <strain evidence="5 6">DSM 46662</strain>
    </source>
</reference>
<evidence type="ECO:0000256" key="2">
    <source>
        <dbReference type="ARBA" id="ARBA00023163"/>
    </source>
</evidence>
<sequence length="349" mass="37587">MRIGILAYEGCLAAEIFLFSDMLLVANRVARQAGAAQDPFAVSVIAASATPVRAAGGFPIGAEPWHHDFDRLVVPGFELVPSEDPEARLRAWRRETEFLGAAAARGTELASVCVGAFLLGEAGLLDGRRCTTSWLFAAELARRYPAATVQGDSLVMHDGPITTTAAFSAALDLATAVTRAHLGDGVARATARITLVAENRTSQAPYMVDAMLPNGHGPFSEEVGRWLVEHLTEPYDLARLAGAFHVSTRTMLRRFRAETGQSPLAFLRRSRVRAAKSLLETTDRPLAQIAELVGYQDAGTFRRLFLEQVGMSTAEYRRQFRAAPSAGGGEIAPERGDGATRATARSPKH</sequence>
<evidence type="ECO:0000256" key="3">
    <source>
        <dbReference type="SAM" id="MobiDB-lite"/>
    </source>
</evidence>
<dbReference type="InterPro" id="IPR009057">
    <property type="entry name" value="Homeodomain-like_sf"/>
</dbReference>
<dbReference type="EMBL" id="JBDLNU010000001">
    <property type="protein sequence ID" value="MFM1727243.1"/>
    <property type="molecule type" value="Genomic_DNA"/>
</dbReference>
<dbReference type="RefSeq" id="WP_348608302.1">
    <property type="nucleotide sequence ID" value="NZ_CP157276.1"/>
</dbReference>
<dbReference type="SMART" id="SM00342">
    <property type="entry name" value="HTH_ARAC"/>
    <property type="match status" value="1"/>
</dbReference>
<name>A0ABW9FQ25_9NOCA</name>
<feature type="region of interest" description="Disordered" evidence="3">
    <location>
        <begin position="322"/>
        <end position="349"/>
    </location>
</feature>
<keyword evidence="2" id="KW-0804">Transcription</keyword>
<keyword evidence="1" id="KW-0805">Transcription regulation</keyword>
<accession>A0ABW9FQ25</accession>
<dbReference type="InterPro" id="IPR018060">
    <property type="entry name" value="HTH_AraC"/>
</dbReference>
<dbReference type="InterPro" id="IPR002818">
    <property type="entry name" value="DJ-1/PfpI"/>
</dbReference>
<dbReference type="Pfam" id="PF01965">
    <property type="entry name" value="DJ-1_PfpI"/>
    <property type="match status" value="1"/>
</dbReference>
<dbReference type="Gene3D" id="1.10.10.60">
    <property type="entry name" value="Homeodomain-like"/>
    <property type="match status" value="1"/>
</dbReference>
<dbReference type="PANTHER" id="PTHR43130:SF11">
    <property type="entry name" value="TRANSCRIPTIONAL REGULATORY PROTEIN"/>
    <property type="match status" value="1"/>
</dbReference>
<organism evidence="5 6">
    <name type="scientific">Prescottella soli</name>
    <dbReference type="NCBI Taxonomy" id="1543852"/>
    <lineage>
        <taxon>Bacteria</taxon>
        <taxon>Bacillati</taxon>
        <taxon>Actinomycetota</taxon>
        <taxon>Actinomycetes</taxon>
        <taxon>Mycobacteriales</taxon>
        <taxon>Nocardiaceae</taxon>
        <taxon>Prescottella</taxon>
    </lineage>
</organism>
<dbReference type="SUPFAM" id="SSF52317">
    <property type="entry name" value="Class I glutamine amidotransferase-like"/>
    <property type="match status" value="1"/>
</dbReference>
<dbReference type="Proteomes" id="UP001629744">
    <property type="component" value="Unassembled WGS sequence"/>
</dbReference>
<evidence type="ECO:0000259" key="4">
    <source>
        <dbReference type="PROSITE" id="PS01124"/>
    </source>
</evidence>
<feature type="domain" description="HTH araC/xylS-type" evidence="4">
    <location>
        <begin position="221"/>
        <end position="319"/>
    </location>
</feature>
<evidence type="ECO:0000256" key="1">
    <source>
        <dbReference type="ARBA" id="ARBA00023015"/>
    </source>
</evidence>
<dbReference type="InterPro" id="IPR052158">
    <property type="entry name" value="INH-QAR"/>
</dbReference>
<dbReference type="Pfam" id="PF12833">
    <property type="entry name" value="HTH_18"/>
    <property type="match status" value="1"/>
</dbReference>
<dbReference type="PANTHER" id="PTHR43130">
    <property type="entry name" value="ARAC-FAMILY TRANSCRIPTIONAL REGULATOR"/>
    <property type="match status" value="1"/>
</dbReference>
<comment type="caution">
    <text evidence="5">The sequence shown here is derived from an EMBL/GenBank/DDBJ whole genome shotgun (WGS) entry which is preliminary data.</text>
</comment>
<gene>
    <name evidence="5" type="ORF">ABEU19_000701</name>
</gene>
<dbReference type="PROSITE" id="PS01124">
    <property type="entry name" value="HTH_ARAC_FAMILY_2"/>
    <property type="match status" value="1"/>
</dbReference>
<keyword evidence="6" id="KW-1185">Reference proteome</keyword>
<evidence type="ECO:0000313" key="5">
    <source>
        <dbReference type="EMBL" id="MFM1727243.1"/>
    </source>
</evidence>
<dbReference type="Gene3D" id="3.40.50.880">
    <property type="match status" value="1"/>
</dbReference>
<evidence type="ECO:0000313" key="6">
    <source>
        <dbReference type="Proteomes" id="UP001629744"/>
    </source>
</evidence>
<dbReference type="SUPFAM" id="SSF46689">
    <property type="entry name" value="Homeodomain-like"/>
    <property type="match status" value="2"/>
</dbReference>